<reference evidence="2" key="2">
    <citation type="journal article" date="2017" name="J. Anim. Genet.">
        <title>Multiple reference genome sequences of hot pepper reveal the massive evolution of plant disease resistance genes by retroduplication.</title>
        <authorList>
            <person name="Kim S."/>
            <person name="Park J."/>
            <person name="Yeom S.-I."/>
            <person name="Kim Y.-M."/>
            <person name="Seo E."/>
            <person name="Kim K.-T."/>
            <person name="Kim M.-S."/>
            <person name="Lee J.M."/>
            <person name="Cheong K."/>
            <person name="Shin H.-S."/>
            <person name="Kim S.-B."/>
            <person name="Han K."/>
            <person name="Lee J."/>
            <person name="Park M."/>
            <person name="Lee H.-A."/>
            <person name="Lee H.-Y."/>
            <person name="Lee Y."/>
            <person name="Oh S."/>
            <person name="Lee J.H."/>
            <person name="Choi E."/>
            <person name="Choi E."/>
            <person name="Lee S.E."/>
            <person name="Jeon J."/>
            <person name="Kim H."/>
            <person name="Choi G."/>
            <person name="Song H."/>
            <person name="Lee J."/>
            <person name="Lee S.-C."/>
            <person name="Kwon J.-K."/>
            <person name="Lee H.-Y."/>
            <person name="Koo N."/>
            <person name="Hong Y."/>
            <person name="Kim R.W."/>
            <person name="Kang W.-H."/>
            <person name="Huh J.H."/>
            <person name="Kang B.-C."/>
            <person name="Yang T.-J."/>
            <person name="Lee Y.-H."/>
            <person name="Bennetzen J.L."/>
            <person name="Choi D."/>
        </authorList>
    </citation>
    <scope>NUCLEOTIDE SEQUENCE [LARGE SCALE GENOMIC DNA]</scope>
    <source>
        <strain evidence="2">cv. PBC81</strain>
    </source>
</reference>
<protein>
    <recommendedName>
        <fullName evidence="3">Reverse transcriptase/retrotransposon-derived protein RNase H-like domain-containing protein</fullName>
    </recommendedName>
</protein>
<evidence type="ECO:0000313" key="2">
    <source>
        <dbReference type="Proteomes" id="UP000224567"/>
    </source>
</evidence>
<accession>A0A2G2W5G7</accession>
<dbReference type="EMBL" id="MLFT02000008">
    <property type="protein sequence ID" value="PHT40463.1"/>
    <property type="molecule type" value="Genomic_DNA"/>
</dbReference>
<dbReference type="OrthoDB" id="1305733at2759"/>
<sequence>MSTAPVLAMPDYNKTFIIETDASNQGLDYKIIYRKGVEKKVADSLFRIPEEQGEFQALPETQPEWILEVEKSYEGDNNAQEFFTALAINPNHNQEYKLTSGVLDNAQTTALVRKCKRSMSNIEPNWVGCRIPQGILGH</sequence>
<gene>
    <name evidence="1" type="ORF">CQW23_19317</name>
</gene>
<organism evidence="1 2">
    <name type="scientific">Capsicum baccatum</name>
    <name type="common">Peruvian pepper</name>
    <dbReference type="NCBI Taxonomy" id="33114"/>
    <lineage>
        <taxon>Eukaryota</taxon>
        <taxon>Viridiplantae</taxon>
        <taxon>Streptophyta</taxon>
        <taxon>Embryophyta</taxon>
        <taxon>Tracheophyta</taxon>
        <taxon>Spermatophyta</taxon>
        <taxon>Magnoliopsida</taxon>
        <taxon>eudicotyledons</taxon>
        <taxon>Gunneridae</taxon>
        <taxon>Pentapetalae</taxon>
        <taxon>asterids</taxon>
        <taxon>lamiids</taxon>
        <taxon>Solanales</taxon>
        <taxon>Solanaceae</taxon>
        <taxon>Solanoideae</taxon>
        <taxon>Capsiceae</taxon>
        <taxon>Capsicum</taxon>
    </lineage>
</organism>
<evidence type="ECO:0000313" key="1">
    <source>
        <dbReference type="EMBL" id="PHT40463.1"/>
    </source>
</evidence>
<evidence type="ECO:0008006" key="3">
    <source>
        <dbReference type="Google" id="ProtNLM"/>
    </source>
</evidence>
<keyword evidence="2" id="KW-1185">Reference proteome</keyword>
<proteinExistence type="predicted"/>
<reference evidence="1 2" key="1">
    <citation type="journal article" date="2017" name="Genome Biol.">
        <title>New reference genome sequences of hot pepper reveal the massive evolution of plant disease-resistance genes by retroduplication.</title>
        <authorList>
            <person name="Kim S."/>
            <person name="Park J."/>
            <person name="Yeom S.I."/>
            <person name="Kim Y.M."/>
            <person name="Seo E."/>
            <person name="Kim K.T."/>
            <person name="Kim M.S."/>
            <person name="Lee J.M."/>
            <person name="Cheong K."/>
            <person name="Shin H.S."/>
            <person name="Kim S.B."/>
            <person name="Han K."/>
            <person name="Lee J."/>
            <person name="Park M."/>
            <person name="Lee H.A."/>
            <person name="Lee H.Y."/>
            <person name="Lee Y."/>
            <person name="Oh S."/>
            <person name="Lee J.H."/>
            <person name="Choi E."/>
            <person name="Choi E."/>
            <person name="Lee S.E."/>
            <person name="Jeon J."/>
            <person name="Kim H."/>
            <person name="Choi G."/>
            <person name="Song H."/>
            <person name="Lee J."/>
            <person name="Lee S.C."/>
            <person name="Kwon J.K."/>
            <person name="Lee H.Y."/>
            <person name="Koo N."/>
            <person name="Hong Y."/>
            <person name="Kim R.W."/>
            <person name="Kang W.H."/>
            <person name="Huh J.H."/>
            <person name="Kang B.C."/>
            <person name="Yang T.J."/>
            <person name="Lee Y.H."/>
            <person name="Bennetzen J.L."/>
            <person name="Choi D."/>
        </authorList>
    </citation>
    <scope>NUCLEOTIDE SEQUENCE [LARGE SCALE GENOMIC DNA]</scope>
    <source>
        <strain evidence="2">cv. PBC81</strain>
    </source>
</reference>
<dbReference type="Proteomes" id="UP000224567">
    <property type="component" value="Unassembled WGS sequence"/>
</dbReference>
<name>A0A2G2W5G7_CAPBA</name>
<dbReference type="AlphaFoldDB" id="A0A2G2W5G7"/>
<comment type="caution">
    <text evidence="1">The sequence shown here is derived from an EMBL/GenBank/DDBJ whole genome shotgun (WGS) entry which is preliminary data.</text>
</comment>